<accession>A0ACC2FMV2</accession>
<dbReference type="Proteomes" id="UP001157502">
    <property type="component" value="Chromosome 25"/>
</dbReference>
<name>A0ACC2FMV2_DALPE</name>
<protein>
    <submittedName>
        <fullName evidence="1">Uncharacterized protein</fullName>
    </submittedName>
</protein>
<dbReference type="EMBL" id="CM055752">
    <property type="protein sequence ID" value="KAJ7992706.1"/>
    <property type="molecule type" value="Genomic_DNA"/>
</dbReference>
<keyword evidence="2" id="KW-1185">Reference proteome</keyword>
<comment type="caution">
    <text evidence="1">The sequence shown here is derived from an EMBL/GenBank/DDBJ whole genome shotgun (WGS) entry which is preliminary data.</text>
</comment>
<sequence>MEELWKWCLALLMAMVCASTDAEVPFSKHMDDFIRVVEQIEYRNPGLDPLAVLRGLRRAAVLKDEFIQHFLGTIREDSTSEVPVMDSHVSDFIGRAMLHRVTESDREEGVLLTADGTTVAVSPVLLGIEAVLLAKKKAHIRGLYPLTLARNLGLSFQHYHSSVLSQRLGPDGCWDNVTWPQVFTLSDRPSFATDAMVNGGMDGVILGMEVSTQSLHPLKLSSLLRGYYCHRLGDEGLDAAPRLISRLRRENFRKLVRPSYLQKQVVQSVVVHQNLLHNTTMLSKEKEVLTAVVKKGIKEFVKRFMECPAIIPRCQWGAEPYRGTPTLLSLPLSSMYIHHTYQPSQPCLSFQQCSADMRSMQRFHQDDRGWDDIGYSFVAGSDGYLYEGRGWHWQGAHTKGYNSKGYGVSFIGDYTSSLPSEQTMELVRDRLASCAVRAGRLTSNFTLYGHRQLVQTTCPGDALYSQITGWMHFGEVQHTW</sequence>
<reference evidence="1" key="1">
    <citation type="submission" date="2021-05" db="EMBL/GenBank/DDBJ databases">
        <authorList>
            <person name="Pan Q."/>
            <person name="Jouanno E."/>
            <person name="Zahm M."/>
            <person name="Klopp C."/>
            <person name="Cabau C."/>
            <person name="Louis A."/>
            <person name="Berthelot C."/>
            <person name="Parey E."/>
            <person name="Roest Crollius H."/>
            <person name="Montfort J."/>
            <person name="Robinson-Rechavi M."/>
            <person name="Bouchez O."/>
            <person name="Lampietro C."/>
            <person name="Lopez Roques C."/>
            <person name="Donnadieu C."/>
            <person name="Postlethwait J."/>
            <person name="Bobe J."/>
            <person name="Dillon D."/>
            <person name="Chandos A."/>
            <person name="von Hippel F."/>
            <person name="Guiguen Y."/>
        </authorList>
    </citation>
    <scope>NUCLEOTIDE SEQUENCE</scope>
    <source>
        <strain evidence="1">YG-Jan2019</strain>
    </source>
</reference>
<evidence type="ECO:0000313" key="1">
    <source>
        <dbReference type="EMBL" id="KAJ7992706.1"/>
    </source>
</evidence>
<evidence type="ECO:0000313" key="2">
    <source>
        <dbReference type="Proteomes" id="UP001157502"/>
    </source>
</evidence>
<organism evidence="1 2">
    <name type="scientific">Dallia pectoralis</name>
    <name type="common">Alaska blackfish</name>
    <dbReference type="NCBI Taxonomy" id="75939"/>
    <lineage>
        <taxon>Eukaryota</taxon>
        <taxon>Metazoa</taxon>
        <taxon>Chordata</taxon>
        <taxon>Craniata</taxon>
        <taxon>Vertebrata</taxon>
        <taxon>Euteleostomi</taxon>
        <taxon>Actinopterygii</taxon>
        <taxon>Neopterygii</taxon>
        <taxon>Teleostei</taxon>
        <taxon>Protacanthopterygii</taxon>
        <taxon>Esociformes</taxon>
        <taxon>Umbridae</taxon>
        <taxon>Dallia</taxon>
    </lineage>
</organism>
<gene>
    <name evidence="1" type="ORF">DPEC_G00281460</name>
</gene>
<proteinExistence type="predicted"/>